<organism evidence="2 3">
    <name type="scientific">Methanocella paludicola (strain DSM 17711 / JCM 13418 / NBRC 101707 / SANAE)</name>
    <dbReference type="NCBI Taxonomy" id="304371"/>
    <lineage>
        <taxon>Archaea</taxon>
        <taxon>Methanobacteriati</taxon>
        <taxon>Methanobacteriota</taxon>
        <taxon>Stenosarchaea group</taxon>
        <taxon>Methanomicrobia</taxon>
        <taxon>Methanocellales</taxon>
        <taxon>Methanocellaceae</taxon>
        <taxon>Methanocella</taxon>
    </lineage>
</organism>
<dbReference type="GeneID" id="8680289"/>
<dbReference type="RefSeq" id="WP_012898886.1">
    <property type="nucleotide sequence ID" value="NC_013665.1"/>
</dbReference>
<comment type="similarity">
    <text evidence="1">Belongs to the UPF0280 family.</text>
</comment>
<dbReference type="PIRSF" id="PIRSF006421">
    <property type="entry name" value="UCP006421"/>
    <property type="match status" value="1"/>
</dbReference>
<evidence type="ECO:0000313" key="3">
    <source>
        <dbReference type="Proteomes" id="UP000001882"/>
    </source>
</evidence>
<reference evidence="3" key="3">
    <citation type="journal article" date="2011" name="PLoS ONE">
        <title>Genome sequence of a mesophilic hydrogenotrophic methanogen Methanocella paludicola, the first cultivated representative of the order Methanocellales.</title>
        <authorList>
            <person name="Sakai S."/>
            <person name="Takaki Y."/>
            <person name="Shimamura S."/>
            <person name="Sekine M."/>
            <person name="Tajima T."/>
            <person name="Kosugi H."/>
            <person name="Ichikawa N."/>
            <person name="Tasumi E."/>
            <person name="Hiraki A.T."/>
            <person name="Shimizu A."/>
            <person name="Kato Y."/>
            <person name="Nishiko R."/>
            <person name="Mori K."/>
            <person name="Fujita N."/>
            <person name="Imachi H."/>
            <person name="Takai K."/>
        </authorList>
    </citation>
    <scope>NUCLEOTIDE SEQUENCE [LARGE SCALE GENOMIC DNA]</scope>
    <source>
        <strain evidence="3">DSM 17711 / JCM 13418 / NBRC 101707 / SANAE</strain>
    </source>
</reference>
<protein>
    <recommendedName>
        <fullName evidence="1">UPF0280 protein MCP_0134</fullName>
    </recommendedName>
</protein>
<accession>D1YUT4</accession>
<gene>
    <name evidence="2" type="ordered locus">MCP_0134</name>
</gene>
<dbReference type="STRING" id="304371.MCP_0134"/>
<dbReference type="NCBIfam" id="NF003324">
    <property type="entry name" value="PRK04334.1-4"/>
    <property type="match status" value="1"/>
</dbReference>
<dbReference type="Gene3D" id="3.10.520.10">
    <property type="entry name" value="ApbE-like domains"/>
    <property type="match status" value="1"/>
</dbReference>
<dbReference type="InterPro" id="IPR003374">
    <property type="entry name" value="ApbE-like_sf"/>
</dbReference>
<dbReference type="InterPro" id="IPR037456">
    <property type="entry name" value="MA1715-like"/>
</dbReference>
<name>D1YUT4_METPS</name>
<dbReference type="InterPro" id="IPR007183">
    <property type="entry name" value="UPF0280"/>
</dbReference>
<proteinExistence type="inferred from homology"/>
<dbReference type="AlphaFoldDB" id="D1YUT4"/>
<dbReference type="EMBL" id="AP011532">
    <property type="protein sequence ID" value="BAI60206.1"/>
    <property type="molecule type" value="Genomic_DNA"/>
</dbReference>
<dbReference type="HAMAP" id="MF_01079">
    <property type="entry name" value="UPF0280"/>
    <property type="match status" value="1"/>
</dbReference>
<dbReference type="InParanoid" id="D1YUT4"/>
<dbReference type="OrthoDB" id="50299at2157"/>
<dbReference type="Proteomes" id="UP000001882">
    <property type="component" value="Chromosome"/>
</dbReference>
<dbReference type="KEGG" id="mpd:MCP_0134"/>
<evidence type="ECO:0000256" key="1">
    <source>
        <dbReference type="HAMAP-Rule" id="MF_01079"/>
    </source>
</evidence>
<reference evidence="2 3" key="1">
    <citation type="journal article" date="2007" name="Appl. Environ. Microbiol.">
        <title>Isolation of key methanogens for global methane emission from rice paddy fields: a novel isolate affiliated with the clone cluster rice cluster I.</title>
        <authorList>
            <person name="Sakai S."/>
            <person name="Imachi H."/>
            <person name="Sekiguchi Y."/>
            <person name="Ohashi A."/>
            <person name="Harada H."/>
            <person name="Kamagata Y."/>
        </authorList>
    </citation>
    <scope>NUCLEOTIDE SEQUENCE [LARGE SCALE GENOMIC DNA]</scope>
    <source>
        <strain evidence="3">DSM 17711 / JCM 13418 / NBRC 101707 / SANAE</strain>
    </source>
</reference>
<reference evidence="2 3" key="2">
    <citation type="journal article" date="2008" name="Int. J. Syst. Evol. Microbiol.">
        <title>Methanocella paludicola gen. nov., sp. nov., a methane-producing archaeon, the first isolate of the lineage 'Rice Cluster I', and proposal of the new archaeal order Methanocellales ord. nov.</title>
        <authorList>
            <person name="Sakai S."/>
            <person name="Imachi H."/>
            <person name="Hanada S."/>
            <person name="Ohashi A."/>
            <person name="Harada H."/>
            <person name="Kamagata Y."/>
        </authorList>
    </citation>
    <scope>NUCLEOTIDE SEQUENCE [LARGE SCALE GENOMIC DNA]</scope>
    <source>
        <strain evidence="3">DSM 17711 / JCM 13418 / NBRC 101707 / SANAE</strain>
    </source>
</reference>
<sequence length="237" mass="25008">MLTRKYQVKETIVTVTADEQYHPVCLASIGRSRSDLERHILEDPFFKVTFEPYECPPGAPEVVKRMVDAASRVGVGPMAAVAGTIAWLALEDMVKAGCTYGIIDNGGDIALINDRTVVVGIYAGESPIKGFGLEIGPRDHILGVCTSSATVGPSISLGNSDAALIISEDVSLADAAATALGNRIVDKESLATAFDFLKSIPEVSGAIGIIGDRMATYGRLPEIVRADVDQGKITKGD</sequence>
<dbReference type="eggNOG" id="arCOG04376">
    <property type="taxonomic scope" value="Archaea"/>
</dbReference>
<dbReference type="SUPFAM" id="SSF143631">
    <property type="entry name" value="ApbE-like"/>
    <property type="match status" value="1"/>
</dbReference>
<evidence type="ECO:0000313" key="2">
    <source>
        <dbReference type="EMBL" id="BAI60206.1"/>
    </source>
</evidence>
<keyword evidence="3" id="KW-1185">Reference proteome</keyword>